<proteinExistence type="predicted"/>
<sequence length="201" mass="23586">MVTIQKLLADNFGVLKTSVAKEFGIHSQTLKRYVEKGLLFQEGNGVYSDAQLGVNEFYLVQQKYPQGIFSRKTALSIYGLNDEYNFEYDLTFKRGYHNQSFKKNFIRPHFSTDIFFDLGKETYQLYGGEMISIYNIERTLVDIWNPRYGYDKETKEVAVLRIFSNREYKIDMKKLVEYGEKFRIGKALYDFILEVEKDAAA</sequence>
<accession>A0A1T4KTN3</accession>
<protein>
    <submittedName>
        <fullName evidence="1">Transcriptional regulator, AbiEi antitoxin, Type IV TA system</fullName>
    </submittedName>
</protein>
<evidence type="ECO:0000313" key="2">
    <source>
        <dbReference type="Proteomes" id="UP000190328"/>
    </source>
</evidence>
<dbReference type="Proteomes" id="UP000190328">
    <property type="component" value="Unassembled WGS sequence"/>
</dbReference>
<gene>
    <name evidence="1" type="ORF">SAMN02745116_00383</name>
</gene>
<dbReference type="AlphaFoldDB" id="A0A1T4KTN3"/>
<dbReference type="STRING" id="263852.SAMN02745116_00383"/>
<evidence type="ECO:0000313" key="1">
    <source>
        <dbReference type="EMBL" id="SJZ45782.1"/>
    </source>
</evidence>
<name>A0A1T4KTN3_9ENTE</name>
<dbReference type="RefSeq" id="WP_078806346.1">
    <property type="nucleotide sequence ID" value="NZ_FUXI01000003.1"/>
</dbReference>
<dbReference type="OrthoDB" id="9801429at2"/>
<dbReference type="EMBL" id="FUXI01000003">
    <property type="protein sequence ID" value="SJZ45782.1"/>
    <property type="molecule type" value="Genomic_DNA"/>
</dbReference>
<organism evidence="1 2">
    <name type="scientific">Pilibacter termitis</name>
    <dbReference type="NCBI Taxonomy" id="263852"/>
    <lineage>
        <taxon>Bacteria</taxon>
        <taxon>Bacillati</taxon>
        <taxon>Bacillota</taxon>
        <taxon>Bacilli</taxon>
        <taxon>Lactobacillales</taxon>
        <taxon>Enterococcaceae</taxon>
        <taxon>Pilibacter</taxon>
    </lineage>
</organism>
<reference evidence="2" key="1">
    <citation type="submission" date="2017-02" db="EMBL/GenBank/DDBJ databases">
        <authorList>
            <person name="Varghese N."/>
            <person name="Submissions S."/>
        </authorList>
    </citation>
    <scope>NUCLEOTIDE SEQUENCE [LARGE SCALE GENOMIC DNA]</scope>
    <source>
        <strain evidence="2">ATCC BAA-1030</strain>
    </source>
</reference>
<keyword evidence="2" id="KW-1185">Reference proteome</keyword>